<comment type="caution">
    <text evidence="1">The sequence shown here is derived from an EMBL/GenBank/DDBJ whole genome shotgun (WGS) entry which is preliminary data.</text>
</comment>
<evidence type="ECO:0000313" key="2">
    <source>
        <dbReference type="Proteomes" id="UP000076630"/>
    </source>
</evidence>
<organism evidence="1 2">
    <name type="scientific">Myroides marinus</name>
    <dbReference type="NCBI Taxonomy" id="703342"/>
    <lineage>
        <taxon>Bacteria</taxon>
        <taxon>Pseudomonadati</taxon>
        <taxon>Bacteroidota</taxon>
        <taxon>Flavobacteriia</taxon>
        <taxon>Flavobacteriales</taxon>
        <taxon>Flavobacteriaceae</taxon>
        <taxon>Myroides</taxon>
    </lineage>
</organism>
<dbReference type="EMBL" id="LQNU01000032">
    <property type="protein sequence ID" value="KZE84073.1"/>
    <property type="molecule type" value="Genomic_DNA"/>
</dbReference>
<protein>
    <submittedName>
        <fullName evidence="1">Uncharacterized protein</fullName>
    </submittedName>
</protein>
<dbReference type="RefSeq" id="WP_038988123.1">
    <property type="nucleotide sequence ID" value="NZ_JWJO01000078.1"/>
</dbReference>
<keyword evidence="2" id="KW-1185">Reference proteome</keyword>
<proteinExistence type="predicted"/>
<dbReference type="OrthoDB" id="1492011at2"/>
<dbReference type="Proteomes" id="UP000076630">
    <property type="component" value="Unassembled WGS sequence"/>
</dbReference>
<reference evidence="1 2" key="1">
    <citation type="submission" date="2016-01" db="EMBL/GenBank/DDBJ databases">
        <title>Whole genome sequencing of Myroides marinus L41.</title>
        <authorList>
            <person name="Hong K.W."/>
        </authorList>
    </citation>
    <scope>NUCLEOTIDE SEQUENCE [LARGE SCALE GENOMIC DNA]</scope>
    <source>
        <strain evidence="1 2">L41</strain>
    </source>
</reference>
<name>A0A161UC85_9FLAO</name>
<sequence length="235" mass="27688">MISEDQNKALLLVAEKTRQVEEWRKYAEYCTLREKGLRKVSFAVLNEFLVEVRQWTYEQKKSFVTCLMQFCETVPDADYGPLPTPLVQQVVVPTLKTWCESELEDSTPFRWLGIYFYRLEYLYKALEVDATDDRARGHIVSDSIGHIEFSTHHLPDYFIGEPNQVLDKAKEVYIHITKFFDDTRREYWHKELEEALLLVHNYIAWIESGHTNLVEWGKENNTIVSSGITTVYYNS</sequence>
<dbReference type="AlphaFoldDB" id="A0A161UC85"/>
<accession>A0A161UC85</accession>
<evidence type="ECO:0000313" key="1">
    <source>
        <dbReference type="EMBL" id="KZE84073.1"/>
    </source>
</evidence>
<gene>
    <name evidence="1" type="ORF">AV926_02810</name>
</gene>